<protein>
    <submittedName>
        <fullName evidence="1">Uncharacterized protein</fullName>
    </submittedName>
</protein>
<reference evidence="1 2" key="1">
    <citation type="submission" date="2020-04" db="EMBL/GenBank/DDBJ databases">
        <title>Thermobifida alba genome sequencing and assembly.</title>
        <authorList>
            <person name="Luzics S."/>
            <person name="Horvath B."/>
            <person name="Nagy I."/>
            <person name="Toth A."/>
            <person name="Nagy I."/>
            <person name="Kukolya J."/>
        </authorList>
    </citation>
    <scope>NUCLEOTIDE SEQUENCE [LARGE SCALE GENOMIC DNA]</scope>
    <source>
        <strain evidence="1 2">DSM 43795</strain>
    </source>
</reference>
<accession>A0ABY4L7C5</accession>
<evidence type="ECO:0000313" key="1">
    <source>
        <dbReference type="EMBL" id="UPT23592.1"/>
    </source>
</evidence>
<proteinExistence type="predicted"/>
<dbReference type="EMBL" id="CP051627">
    <property type="protein sequence ID" value="UPT23592.1"/>
    <property type="molecule type" value="Genomic_DNA"/>
</dbReference>
<name>A0ABY4L7C5_THEAE</name>
<evidence type="ECO:0000313" key="2">
    <source>
        <dbReference type="Proteomes" id="UP000832041"/>
    </source>
</evidence>
<dbReference type="Proteomes" id="UP000832041">
    <property type="component" value="Chromosome"/>
</dbReference>
<keyword evidence="2" id="KW-1185">Reference proteome</keyword>
<organism evidence="1 2">
    <name type="scientific">Thermobifida alba</name>
    <name type="common">Thermomonospora alba</name>
    <dbReference type="NCBI Taxonomy" id="53522"/>
    <lineage>
        <taxon>Bacteria</taxon>
        <taxon>Bacillati</taxon>
        <taxon>Actinomycetota</taxon>
        <taxon>Actinomycetes</taxon>
        <taxon>Streptosporangiales</taxon>
        <taxon>Nocardiopsidaceae</taxon>
        <taxon>Thermobifida</taxon>
    </lineage>
</organism>
<sequence>MGMITDTVALARRFPLVARSRPPCAPLDARVGELCRLADSAARSTDPTAASAVYNQAALLASDAGLLELARTWCHRHAILLFCGKRVADRDVHTMLGLYQALECPGRTAVFHTRLGLTVVDALGGTDHPRGGRIATDLIRRAIEERDGYRAREILTHPSGAAQPVRDELAEVTASCGLGTGRLPEALHALLTEAVATSEATLTRTLRMGIGQARGGPRSRR</sequence>
<gene>
    <name evidence="1" type="ORF">FOF52_17435</name>
</gene>